<evidence type="ECO:0000256" key="1">
    <source>
        <dbReference type="SAM" id="Coils"/>
    </source>
</evidence>
<accession>A0A926IM54</accession>
<evidence type="ECO:0000313" key="5">
    <source>
        <dbReference type="EMBL" id="MBC8590251.1"/>
    </source>
</evidence>
<comment type="caution">
    <text evidence="5">The sequence shown here is derived from an EMBL/GenBank/DDBJ whole genome shotgun (WGS) entry which is preliminary data.</text>
</comment>
<dbReference type="Pfam" id="PF14257">
    <property type="entry name" value="DUF4349"/>
    <property type="match status" value="1"/>
</dbReference>
<sequence>MKYTKKIFVLILSIILILSFLVGCASNKSYDSNDSSPEFVENSAADRDNGSSFENKDTSDNEDEKIITNGYLSFETTDFDKTHNTLDNLVQKYKAYIEDSEISYNNYHNNKNYRYGHFTIRIPKDNLSKFTKEFVKELEEVGHMISENTNKENVTKEYKDIESRLKVINTKEERILSLLEKAEKMEDIIALENQLSEIIYEKERLQSNLINIDHKVDYSTLSISIDEVDKLSNIEYKETGFGIRIKNALSNSLYKFKKSIENLIIALIYFFPFGIVIAIMIFLGYKFVYLKYFNKK</sequence>
<evidence type="ECO:0000256" key="2">
    <source>
        <dbReference type="SAM" id="MobiDB-lite"/>
    </source>
</evidence>
<feature type="transmembrane region" description="Helical" evidence="3">
    <location>
        <begin position="263"/>
        <end position="288"/>
    </location>
</feature>
<dbReference type="Proteomes" id="UP000601522">
    <property type="component" value="Unassembled WGS sequence"/>
</dbReference>
<reference evidence="5 6" key="1">
    <citation type="submission" date="2020-08" db="EMBL/GenBank/DDBJ databases">
        <title>Genome public.</title>
        <authorList>
            <person name="Liu C."/>
            <person name="Sun Q."/>
        </authorList>
    </citation>
    <scope>NUCLEOTIDE SEQUENCE [LARGE SCALE GENOMIC DNA]</scope>
    <source>
        <strain evidence="5 6">NSJ-26</strain>
    </source>
</reference>
<evidence type="ECO:0000259" key="4">
    <source>
        <dbReference type="Pfam" id="PF14257"/>
    </source>
</evidence>
<keyword evidence="1" id="KW-0175">Coiled coil</keyword>
<feature type="compositionally biased region" description="Basic and acidic residues" evidence="2">
    <location>
        <begin position="44"/>
        <end position="59"/>
    </location>
</feature>
<keyword evidence="3" id="KW-0472">Membrane</keyword>
<feature type="coiled-coil region" evidence="1">
    <location>
        <begin position="151"/>
        <end position="208"/>
    </location>
</feature>
<feature type="domain" description="DUF4349" evidence="4">
    <location>
        <begin position="65"/>
        <end position="283"/>
    </location>
</feature>
<feature type="region of interest" description="Disordered" evidence="2">
    <location>
        <begin position="31"/>
        <end position="61"/>
    </location>
</feature>
<keyword evidence="3" id="KW-1133">Transmembrane helix</keyword>
<protein>
    <submittedName>
        <fullName evidence="5">DUF4349 domain-containing protein</fullName>
    </submittedName>
</protein>
<dbReference type="AlphaFoldDB" id="A0A926IM54"/>
<dbReference type="InterPro" id="IPR025645">
    <property type="entry name" value="DUF4349"/>
</dbReference>
<dbReference type="EMBL" id="JACRTK010000001">
    <property type="protein sequence ID" value="MBC8590251.1"/>
    <property type="molecule type" value="Genomic_DNA"/>
</dbReference>
<evidence type="ECO:0000256" key="3">
    <source>
        <dbReference type="SAM" id="Phobius"/>
    </source>
</evidence>
<keyword evidence="6" id="KW-1185">Reference proteome</keyword>
<keyword evidence="3" id="KW-0812">Transmembrane</keyword>
<organism evidence="5 6">
    <name type="scientific">Wansuia hejianensis</name>
    <dbReference type="NCBI Taxonomy" id="2763667"/>
    <lineage>
        <taxon>Bacteria</taxon>
        <taxon>Bacillati</taxon>
        <taxon>Bacillota</taxon>
        <taxon>Clostridia</taxon>
        <taxon>Lachnospirales</taxon>
        <taxon>Lachnospiraceae</taxon>
        <taxon>Wansuia</taxon>
    </lineage>
</organism>
<proteinExistence type="predicted"/>
<dbReference type="PROSITE" id="PS51257">
    <property type="entry name" value="PROKAR_LIPOPROTEIN"/>
    <property type="match status" value="1"/>
</dbReference>
<dbReference type="RefSeq" id="WP_249323071.1">
    <property type="nucleotide sequence ID" value="NZ_JACRTK010000001.1"/>
</dbReference>
<gene>
    <name evidence="5" type="ORF">H8689_03730</name>
</gene>
<evidence type="ECO:0000313" key="6">
    <source>
        <dbReference type="Proteomes" id="UP000601522"/>
    </source>
</evidence>
<name>A0A926IM54_9FIRM</name>